<gene>
    <name evidence="2" type="ORF">ABDK96_16660</name>
</gene>
<dbReference type="InterPro" id="IPR004675">
    <property type="entry name" value="AhpD_core"/>
</dbReference>
<sequence length="174" mass="18990">MSTAERTVAQDAGRDGRQDPLSFYLDKSDPAAWKAVVGLSLAAKNAAAAAGLDDQLVELVNLRISQINGCAYCLEVHTRKGIEAGLDAQRLGLLAAWREAEALYSETERAALDLAETVTELPGQEDQHVSQLMSHHALTDEQYSAVQWLAITMNVTNRISILSHHPVKRRESKG</sequence>
<dbReference type="EMBL" id="JBDXMX010000015">
    <property type="protein sequence ID" value="MEO9249314.1"/>
    <property type="molecule type" value="Genomic_DNA"/>
</dbReference>
<comment type="caution">
    <text evidence="2">The sequence shown here is derived from an EMBL/GenBank/DDBJ whole genome shotgun (WGS) entry which is preliminary data.</text>
</comment>
<reference evidence="2 3" key="1">
    <citation type="submission" date="2024-05" db="EMBL/GenBank/DDBJ databases">
        <authorList>
            <person name="Yi C."/>
        </authorList>
    </citation>
    <scope>NUCLEOTIDE SEQUENCE [LARGE SCALE GENOMIC DNA]</scope>
    <source>
        <strain evidence="2 3">XS13</strain>
    </source>
</reference>
<protein>
    <submittedName>
        <fullName evidence="2">Carboxymuconolactone decarboxylase family protein</fullName>
    </submittedName>
</protein>
<feature type="domain" description="Carboxymuconolactone decarboxylase-like" evidence="1">
    <location>
        <begin position="45"/>
        <end position="116"/>
    </location>
</feature>
<name>A0ABV0IMB1_9MICC</name>
<keyword evidence="3" id="KW-1185">Reference proteome</keyword>
<dbReference type="PANTHER" id="PTHR35446">
    <property type="entry name" value="SI:CH211-175M2.5"/>
    <property type="match status" value="1"/>
</dbReference>
<dbReference type="RefSeq" id="WP_347922209.1">
    <property type="nucleotide sequence ID" value="NZ_JBDXMX010000015.1"/>
</dbReference>
<dbReference type="NCBIfam" id="TIGR00778">
    <property type="entry name" value="ahpD_dom"/>
    <property type="match status" value="1"/>
</dbReference>
<evidence type="ECO:0000313" key="3">
    <source>
        <dbReference type="Proteomes" id="UP001484097"/>
    </source>
</evidence>
<dbReference type="Pfam" id="PF02627">
    <property type="entry name" value="CMD"/>
    <property type="match status" value="1"/>
</dbReference>
<evidence type="ECO:0000313" key="2">
    <source>
        <dbReference type="EMBL" id="MEO9249314.1"/>
    </source>
</evidence>
<accession>A0ABV0IMB1</accession>
<organism evidence="2 3">
    <name type="scientific">Citricoccus nitrophenolicus</name>
    <dbReference type="NCBI Taxonomy" id="863575"/>
    <lineage>
        <taxon>Bacteria</taxon>
        <taxon>Bacillati</taxon>
        <taxon>Actinomycetota</taxon>
        <taxon>Actinomycetes</taxon>
        <taxon>Micrococcales</taxon>
        <taxon>Micrococcaceae</taxon>
        <taxon>Citricoccus</taxon>
    </lineage>
</organism>
<dbReference type="Gene3D" id="1.20.1290.10">
    <property type="entry name" value="AhpD-like"/>
    <property type="match status" value="1"/>
</dbReference>
<dbReference type="InterPro" id="IPR003779">
    <property type="entry name" value="CMD-like"/>
</dbReference>
<evidence type="ECO:0000259" key="1">
    <source>
        <dbReference type="Pfam" id="PF02627"/>
    </source>
</evidence>
<proteinExistence type="predicted"/>
<dbReference type="PANTHER" id="PTHR35446:SF2">
    <property type="entry name" value="CARBOXYMUCONOLACTONE DECARBOXYLASE-LIKE DOMAIN-CONTAINING PROTEIN"/>
    <property type="match status" value="1"/>
</dbReference>
<dbReference type="SUPFAM" id="SSF69118">
    <property type="entry name" value="AhpD-like"/>
    <property type="match status" value="1"/>
</dbReference>
<dbReference type="Proteomes" id="UP001484097">
    <property type="component" value="Unassembled WGS sequence"/>
</dbReference>
<dbReference type="InterPro" id="IPR029032">
    <property type="entry name" value="AhpD-like"/>
</dbReference>